<dbReference type="InterPro" id="IPR011118">
    <property type="entry name" value="Tannase/feruloyl_esterase"/>
</dbReference>
<comment type="similarity">
    <text evidence="1 10">Belongs to the tannase family.</text>
</comment>
<dbReference type="AlphaFoldDB" id="A0AAE1C5B6"/>
<proteinExistence type="inferred from homology"/>
<keyword evidence="3" id="KW-0119">Carbohydrate metabolism</keyword>
<evidence type="ECO:0000313" key="12">
    <source>
        <dbReference type="Proteomes" id="UP001274830"/>
    </source>
</evidence>
<keyword evidence="5" id="KW-0732">Signal</keyword>
<keyword evidence="3" id="KW-0858">Xylan degradation</keyword>
<evidence type="ECO:0000256" key="5">
    <source>
        <dbReference type="ARBA" id="ARBA00022729"/>
    </source>
</evidence>
<evidence type="ECO:0000256" key="8">
    <source>
        <dbReference type="ARBA" id="ARBA00023157"/>
    </source>
</evidence>
<evidence type="ECO:0000256" key="1">
    <source>
        <dbReference type="ARBA" id="ARBA00006249"/>
    </source>
</evidence>
<comment type="caution">
    <text evidence="11">The sequence shown here is derived from an EMBL/GenBank/DDBJ whole genome shotgun (WGS) entry which is preliminary data.</text>
</comment>
<keyword evidence="12" id="KW-1185">Reference proteome</keyword>
<gene>
    <name evidence="11" type="ORF">LTR78_001872</name>
</gene>
<organism evidence="11 12">
    <name type="scientific">Recurvomyces mirabilis</name>
    <dbReference type="NCBI Taxonomy" id="574656"/>
    <lineage>
        <taxon>Eukaryota</taxon>
        <taxon>Fungi</taxon>
        <taxon>Dikarya</taxon>
        <taxon>Ascomycota</taxon>
        <taxon>Pezizomycotina</taxon>
        <taxon>Dothideomycetes</taxon>
        <taxon>Dothideomycetidae</taxon>
        <taxon>Mycosphaerellales</taxon>
        <taxon>Teratosphaeriaceae</taxon>
        <taxon>Recurvomyces</taxon>
    </lineage>
</organism>
<name>A0AAE1C5B6_9PEZI</name>
<evidence type="ECO:0000256" key="10">
    <source>
        <dbReference type="RuleBase" id="RU361238"/>
    </source>
</evidence>
<dbReference type="EC" id="3.1.1.-" evidence="10"/>
<evidence type="ECO:0000313" key="11">
    <source>
        <dbReference type="EMBL" id="KAK3678574.1"/>
    </source>
</evidence>
<reference evidence="11" key="1">
    <citation type="submission" date="2023-07" db="EMBL/GenBank/DDBJ databases">
        <title>Black Yeasts Isolated from many extreme environments.</title>
        <authorList>
            <person name="Coleine C."/>
            <person name="Stajich J.E."/>
            <person name="Selbmann L."/>
        </authorList>
    </citation>
    <scope>NUCLEOTIDE SEQUENCE</scope>
    <source>
        <strain evidence="11">CCFEE 5485</strain>
    </source>
</reference>
<dbReference type="GO" id="GO:0030600">
    <property type="term" value="F:feruloyl esterase activity"/>
    <property type="evidence" value="ECO:0007669"/>
    <property type="project" value="UniProtKB-EC"/>
</dbReference>
<accession>A0AAE1C5B6</accession>
<dbReference type="PANTHER" id="PTHR33938:SF15">
    <property type="entry name" value="FERULOYL ESTERASE B-RELATED"/>
    <property type="match status" value="1"/>
</dbReference>
<evidence type="ECO:0000256" key="7">
    <source>
        <dbReference type="ARBA" id="ARBA00022837"/>
    </source>
</evidence>
<evidence type="ECO:0000256" key="2">
    <source>
        <dbReference type="ARBA" id="ARBA00022487"/>
    </source>
</evidence>
<keyword evidence="7" id="KW-0106">Calcium</keyword>
<dbReference type="SUPFAM" id="SSF53474">
    <property type="entry name" value="alpha/beta-Hydrolases"/>
    <property type="match status" value="1"/>
</dbReference>
<evidence type="ECO:0000256" key="6">
    <source>
        <dbReference type="ARBA" id="ARBA00022801"/>
    </source>
</evidence>
<keyword evidence="2" id="KW-0719">Serine esterase</keyword>
<dbReference type="InterPro" id="IPR029058">
    <property type="entry name" value="AB_hydrolase_fold"/>
</dbReference>
<comment type="catalytic activity">
    <reaction evidence="9">
        <text>feruloyl-polysaccharide + H2O = ferulate + polysaccharide.</text>
        <dbReference type="EC" id="3.1.1.73"/>
    </reaction>
</comment>
<dbReference type="GO" id="GO:0045493">
    <property type="term" value="P:xylan catabolic process"/>
    <property type="evidence" value="ECO:0007669"/>
    <property type="project" value="UniProtKB-KW"/>
</dbReference>
<evidence type="ECO:0000256" key="9">
    <source>
        <dbReference type="ARBA" id="ARBA00034075"/>
    </source>
</evidence>
<dbReference type="PANTHER" id="PTHR33938">
    <property type="entry name" value="FERULOYL ESTERASE B-RELATED"/>
    <property type="match status" value="1"/>
</dbReference>
<keyword evidence="6 10" id="KW-0378">Hydrolase</keyword>
<keyword evidence="4" id="KW-0479">Metal-binding</keyword>
<keyword evidence="8" id="KW-1015">Disulfide bond</keyword>
<sequence length="560" mass="60508">MAPTAAVSVSSEVTSSAYCSNLCSTLSLSTEYNTNVISCNAIPSNQSTPLPAGQATAQCGTTFTPKVDICRVTLSITTSGSSSTYMEVWLPNNGTEAWNGRTLSTDNGGANGCVHYVDMSYVTSLGFAAIGDNGGHNGSAFDGGWMYFENEEILDWVYRARHASVEAGKQVTDQFYGQKHSYSYYMGCSTGGQQGLHSAQYYPNDFDGIIAGSAAADFNHLQAWSGRFVQLTGQNSSDPRFLTSDQWIFVQSYIFAQCDEALDGVNDGILEDPTICDFDVSAIPICASGSTTNCLTADQVSTVYQVFTELYNDAGELLYPSLLYGSQVDAFRLGQLSGSVQGISKSWYGGGVWNNSYYDALNMNQTDYAQADAEDELHGHVSGFSGDLSAFKNAGKKMIMYHGMADPLVSGGNSQRYYLKVAKQLGLDNNGMDAFLRYFRISGMAHCGVGGISGAGAWMFGQSGLAAVPGVSGNVVWDLVDWVESNNAPETITGTKFWWDQANLGIEFQRAHCRFPYRTTYNGNGDSTDPSNWSCKFIDDWQQCAVGAHPRLCNVDGSFN</sequence>
<protein>
    <recommendedName>
        <fullName evidence="10">Carboxylic ester hydrolase</fullName>
        <ecNumber evidence="10">3.1.1.-</ecNumber>
    </recommendedName>
</protein>
<evidence type="ECO:0000256" key="3">
    <source>
        <dbReference type="ARBA" id="ARBA00022651"/>
    </source>
</evidence>
<dbReference type="Pfam" id="PF07519">
    <property type="entry name" value="Tannase"/>
    <property type="match status" value="1"/>
</dbReference>
<dbReference type="Proteomes" id="UP001274830">
    <property type="component" value="Unassembled WGS sequence"/>
</dbReference>
<dbReference type="GO" id="GO:0046872">
    <property type="term" value="F:metal ion binding"/>
    <property type="evidence" value="ECO:0007669"/>
    <property type="project" value="UniProtKB-KW"/>
</dbReference>
<dbReference type="EMBL" id="JAUTXT010000004">
    <property type="protein sequence ID" value="KAK3678574.1"/>
    <property type="molecule type" value="Genomic_DNA"/>
</dbReference>
<evidence type="ECO:0000256" key="4">
    <source>
        <dbReference type="ARBA" id="ARBA00022723"/>
    </source>
</evidence>
<keyword evidence="3" id="KW-0624">Polysaccharide degradation</keyword>